<dbReference type="GO" id="GO:0030246">
    <property type="term" value="F:carbohydrate binding"/>
    <property type="evidence" value="ECO:0007669"/>
    <property type="project" value="UniProtKB-ARBA"/>
</dbReference>
<dbReference type="PANTHER" id="PTHR46847:SF1">
    <property type="entry name" value="D-ALLOSE-BINDING PERIPLASMIC PROTEIN-RELATED"/>
    <property type="match status" value="1"/>
</dbReference>
<evidence type="ECO:0000259" key="5">
    <source>
        <dbReference type="Pfam" id="PF13407"/>
    </source>
</evidence>
<dbReference type="PANTHER" id="PTHR46847">
    <property type="entry name" value="D-ALLOSE-BINDING PERIPLASMIC PROTEIN-RELATED"/>
    <property type="match status" value="1"/>
</dbReference>
<dbReference type="AlphaFoldDB" id="A0A942I3B7"/>
<dbReference type="SUPFAM" id="SSF53822">
    <property type="entry name" value="Periplasmic binding protein-like I"/>
    <property type="match status" value="1"/>
</dbReference>
<dbReference type="Gene3D" id="3.40.50.2300">
    <property type="match status" value="2"/>
</dbReference>
<keyword evidence="3 4" id="KW-0732">Signal</keyword>
<dbReference type="RefSeq" id="WP_188256576.1">
    <property type="nucleotide sequence ID" value="NZ_JABVCF010000011.1"/>
</dbReference>
<feature type="domain" description="Periplasmic binding protein" evidence="5">
    <location>
        <begin position="66"/>
        <end position="315"/>
    </location>
</feature>
<comment type="caution">
    <text evidence="6">The sequence shown here is derived from an EMBL/GenBank/DDBJ whole genome shotgun (WGS) entry which is preliminary data.</text>
</comment>
<dbReference type="Proteomes" id="UP000680348">
    <property type="component" value="Unassembled WGS sequence"/>
</dbReference>
<evidence type="ECO:0000256" key="4">
    <source>
        <dbReference type="SAM" id="SignalP"/>
    </source>
</evidence>
<evidence type="ECO:0000256" key="1">
    <source>
        <dbReference type="ARBA" id="ARBA00004196"/>
    </source>
</evidence>
<keyword evidence="7" id="KW-1185">Reference proteome</keyword>
<feature type="chain" id="PRO_5037602262" evidence="4">
    <location>
        <begin position="28"/>
        <end position="364"/>
    </location>
</feature>
<feature type="signal peptide" evidence="4">
    <location>
        <begin position="1"/>
        <end position="27"/>
    </location>
</feature>
<dbReference type="GO" id="GO:0030313">
    <property type="term" value="C:cell envelope"/>
    <property type="evidence" value="ECO:0007669"/>
    <property type="project" value="UniProtKB-SubCell"/>
</dbReference>
<reference evidence="6" key="1">
    <citation type="submission" date="2021-04" db="EMBL/GenBank/DDBJ databases">
        <title>Pseudaminobacter soli sp. nov., isolated from paddy soil contaminated by heavy metals.</title>
        <authorList>
            <person name="Zhang K."/>
        </authorList>
    </citation>
    <scope>NUCLEOTIDE SEQUENCE</scope>
    <source>
        <strain evidence="6">19-2017</strain>
    </source>
</reference>
<gene>
    <name evidence="6" type="ORF">KEU06_20690</name>
</gene>
<evidence type="ECO:0000256" key="2">
    <source>
        <dbReference type="ARBA" id="ARBA00007639"/>
    </source>
</evidence>
<sequence length="364" mass="39566">MRNKTGALLGALLAGLSIAAFSTPAAAVDLEAMKAHVADHQKLPEFQAPGEPFDARACMKDKKLIVVPFSSSVEFTGGVASRMVEIAKDIGFQYDHYRTQGQPSQWIQGINQGISQKYDLIDVLMPDPRALVPQGMQAKEAGIPIVAAHAAGLDTKPPEPFLMVPIDYTQAGQLMAEWVVTKTEGKANVLFLTAKDSFSAESVMSGVLPTLEQCEDCKVKQQNVNVVDWGTRLQPTVQAELLRDPSIDYIIVMYDGMAQFVVPAVELTQSKAKIVTFNGSPFVLDLVQQGRVEMDIGESIDWVAHAILDAEMRILCGLPHVTDPKAPLYIFDASNVDTAGTPPQVSTGYGDAYVEGYRKLWGLQ</sequence>
<evidence type="ECO:0000313" key="7">
    <source>
        <dbReference type="Proteomes" id="UP000680348"/>
    </source>
</evidence>
<dbReference type="EMBL" id="JAGWCR010000011">
    <property type="protein sequence ID" value="MBS3651032.1"/>
    <property type="molecule type" value="Genomic_DNA"/>
</dbReference>
<name>A0A942I3B7_9HYPH</name>
<dbReference type="InterPro" id="IPR025997">
    <property type="entry name" value="SBP_2_dom"/>
</dbReference>
<evidence type="ECO:0000313" key="6">
    <source>
        <dbReference type="EMBL" id="MBS3651032.1"/>
    </source>
</evidence>
<organism evidence="6 7">
    <name type="scientific">Pseudaminobacter soli</name>
    <name type="common">ex Zhang et al. 2022</name>
    <dbReference type="NCBI Taxonomy" id="2831468"/>
    <lineage>
        <taxon>Bacteria</taxon>
        <taxon>Pseudomonadati</taxon>
        <taxon>Pseudomonadota</taxon>
        <taxon>Alphaproteobacteria</taxon>
        <taxon>Hyphomicrobiales</taxon>
        <taxon>Phyllobacteriaceae</taxon>
        <taxon>Pseudaminobacter</taxon>
    </lineage>
</organism>
<dbReference type="InterPro" id="IPR028082">
    <property type="entry name" value="Peripla_BP_I"/>
</dbReference>
<comment type="subcellular location">
    <subcellularLocation>
        <location evidence="1">Cell envelope</location>
    </subcellularLocation>
</comment>
<dbReference type="Pfam" id="PF13407">
    <property type="entry name" value="Peripla_BP_4"/>
    <property type="match status" value="1"/>
</dbReference>
<accession>A0A942I3B7</accession>
<dbReference type="CDD" id="cd01536">
    <property type="entry name" value="PBP1_ABC_sugar_binding-like"/>
    <property type="match status" value="1"/>
</dbReference>
<evidence type="ECO:0000256" key="3">
    <source>
        <dbReference type="ARBA" id="ARBA00022729"/>
    </source>
</evidence>
<protein>
    <submittedName>
        <fullName evidence="6">Sugar ABC transporter substrate-binding protein</fullName>
    </submittedName>
</protein>
<proteinExistence type="inferred from homology"/>
<comment type="similarity">
    <text evidence="2">Belongs to the bacterial solute-binding protein 2 family.</text>
</comment>